<evidence type="ECO:0000313" key="6">
    <source>
        <dbReference type="RefSeq" id="XP_054837786.1"/>
    </source>
</evidence>
<dbReference type="AlphaFoldDB" id="A0AA97JHY4"/>
<dbReference type="Pfam" id="PF20743">
    <property type="entry name" value="DUF5580_C"/>
    <property type="match status" value="1"/>
</dbReference>
<sequence length="491" mass="56281">MASIKNIPYGMNANYETVIKIIGSKYVRYLVEKPDSKAKDGIKAETQSVFRTLSPDHTRQKHGNPPGLNKPPCQGLNDEQKHKGEKEEHKSQQAKTHNGQFMDTKGLKLPNTHCVSVPCGDKSSSYMHTLQRPSIGDQTLRQHESQQDAIHKPIETYEENDSLLTFLRKELGPYSLRLTTLEELQEACKVLDPRVSGLLPQTQLSHLLLKHEIPLQLPTVKLLFKTFATANEQELVNYEKLVHCLTLVAASKMQHSQVLAEKSQNSKNHSESSWTPEYVFQVLKQILKEQKEELDLGKLSLSFLQQDESCSGLFSQSETRLICKKHKLTLPPGILEALVSTYDIGRRGRIRWKTFVEFLKEVQDGIDPSMLVYRRGRKEKNKDDLQMDKGEHNLLTAKSWKQEKSGALDSSDSEEHDAWIDRFRKLEKALYLSDVKNTGKLNREKAKRLIHNYNQIYDLSLSPLKIDKAFQHSRPGQDMPLEPLLHYLKEL</sequence>
<protein>
    <submittedName>
        <fullName evidence="6">Uncharacterized protein C1orf87 homolog isoform X1</fullName>
    </submittedName>
</protein>
<feature type="domain" description="DUF5580" evidence="2">
    <location>
        <begin position="162"/>
        <end position="249"/>
    </location>
</feature>
<dbReference type="Gene3D" id="1.10.238.10">
    <property type="entry name" value="EF-hand"/>
    <property type="match status" value="1"/>
</dbReference>
<dbReference type="RefSeq" id="XP_054837786.1">
    <property type="nucleotide sequence ID" value="XM_054981811.1"/>
</dbReference>
<dbReference type="KEGG" id="emc:129331329"/>
<feature type="domain" description="DUF5580" evidence="3">
    <location>
        <begin position="280"/>
        <end position="361"/>
    </location>
</feature>
<evidence type="ECO:0000259" key="2">
    <source>
        <dbReference type="Pfam" id="PF17743"/>
    </source>
</evidence>
<dbReference type="InterPro" id="IPR048316">
    <property type="entry name" value="DUF5580_N"/>
</dbReference>
<dbReference type="Pfam" id="PF20742">
    <property type="entry name" value="DUF5580_M"/>
    <property type="match status" value="1"/>
</dbReference>
<feature type="domain" description="DUF5580" evidence="4">
    <location>
        <begin position="418"/>
        <end position="491"/>
    </location>
</feature>
<accession>A0AA97JHY4</accession>
<evidence type="ECO:0000313" key="5">
    <source>
        <dbReference type="Proteomes" id="UP001190640"/>
    </source>
</evidence>
<dbReference type="InterPro" id="IPR049247">
    <property type="entry name" value="DUF5580_C"/>
</dbReference>
<evidence type="ECO:0000259" key="4">
    <source>
        <dbReference type="Pfam" id="PF20743"/>
    </source>
</evidence>
<dbReference type="PANTHER" id="PTHR34830:SF1">
    <property type="entry name" value="GENE 12695-RELATED"/>
    <property type="match status" value="1"/>
</dbReference>
<evidence type="ECO:0000256" key="1">
    <source>
        <dbReference type="SAM" id="MobiDB-lite"/>
    </source>
</evidence>
<feature type="region of interest" description="Disordered" evidence="1">
    <location>
        <begin position="51"/>
        <end position="104"/>
    </location>
</feature>
<dbReference type="Proteomes" id="UP001190640">
    <property type="component" value="Chromosome 5"/>
</dbReference>
<dbReference type="InterPro" id="IPR040774">
    <property type="entry name" value="DUF5580"/>
</dbReference>
<dbReference type="GeneID" id="129331329"/>
<organism evidence="5 6">
    <name type="scientific">Eublepharis macularius</name>
    <name type="common">Leopard gecko</name>
    <name type="synonym">Cyrtodactylus macularius</name>
    <dbReference type="NCBI Taxonomy" id="481883"/>
    <lineage>
        <taxon>Eukaryota</taxon>
        <taxon>Metazoa</taxon>
        <taxon>Chordata</taxon>
        <taxon>Craniata</taxon>
        <taxon>Vertebrata</taxon>
        <taxon>Euteleostomi</taxon>
        <taxon>Lepidosauria</taxon>
        <taxon>Squamata</taxon>
        <taxon>Bifurcata</taxon>
        <taxon>Gekkota</taxon>
        <taxon>Eublepharidae</taxon>
        <taxon>Eublepharinae</taxon>
        <taxon>Eublepharis</taxon>
    </lineage>
</organism>
<dbReference type="InterPro" id="IPR011992">
    <property type="entry name" value="EF-hand-dom_pair"/>
</dbReference>
<reference evidence="6" key="1">
    <citation type="submission" date="2025-08" db="UniProtKB">
        <authorList>
            <consortium name="RefSeq"/>
        </authorList>
    </citation>
    <scope>IDENTIFICATION</scope>
    <source>
        <tissue evidence="6">Blood</tissue>
    </source>
</reference>
<dbReference type="CTD" id="500505"/>
<proteinExistence type="predicted"/>
<keyword evidence="5" id="KW-1185">Reference proteome</keyword>
<dbReference type="SUPFAM" id="SSF47473">
    <property type="entry name" value="EF-hand"/>
    <property type="match status" value="1"/>
</dbReference>
<feature type="compositionally biased region" description="Basic and acidic residues" evidence="1">
    <location>
        <begin position="78"/>
        <end position="91"/>
    </location>
</feature>
<dbReference type="InterPro" id="IPR049246">
    <property type="entry name" value="DUF5580_M"/>
</dbReference>
<name>A0AA97JHY4_EUBMA</name>
<dbReference type="Pfam" id="PF17743">
    <property type="entry name" value="DUF5580"/>
    <property type="match status" value="1"/>
</dbReference>
<dbReference type="PANTHER" id="PTHR34830">
    <property type="entry name" value="SIMILAR TO HYPOTHETICAL PROTEIN MGC34837"/>
    <property type="match status" value="1"/>
</dbReference>
<evidence type="ECO:0000259" key="3">
    <source>
        <dbReference type="Pfam" id="PF20742"/>
    </source>
</evidence>
<gene>
    <name evidence="6" type="primary">C5H1orf87</name>
</gene>